<protein>
    <recommendedName>
        <fullName evidence="4">SxtJ</fullName>
    </recommendedName>
</protein>
<feature type="transmembrane region" description="Helical" evidence="1">
    <location>
        <begin position="84"/>
        <end position="105"/>
    </location>
</feature>
<sequence>MTQTGERSLGLTKSPELRKFGLLIGSVLAMIGFIPVIKGRELNLYVVVAGAVIILLGIIAPNLLSPVYAGWMKVGKVLGRVNTFLILSLIFYLVVTPFGFAYRIFSSNSKKFSHRTTRDSYWIKRTPANPKDDMKRAF</sequence>
<dbReference type="Pfam" id="PF19588">
    <property type="entry name" value="SxtJ"/>
    <property type="match status" value="1"/>
</dbReference>
<feature type="transmembrane region" description="Helical" evidence="1">
    <location>
        <begin position="44"/>
        <end position="64"/>
    </location>
</feature>
<dbReference type="Proteomes" id="UP000178082">
    <property type="component" value="Unassembled WGS sequence"/>
</dbReference>
<keyword evidence="1" id="KW-0812">Transmembrane</keyword>
<dbReference type="EMBL" id="MGDI01000012">
    <property type="protein sequence ID" value="OGL54408.1"/>
    <property type="molecule type" value="Genomic_DNA"/>
</dbReference>
<feature type="transmembrane region" description="Helical" evidence="1">
    <location>
        <begin position="20"/>
        <end position="37"/>
    </location>
</feature>
<reference evidence="2 3" key="1">
    <citation type="journal article" date="2016" name="Nat. Commun.">
        <title>Thousands of microbial genomes shed light on interconnected biogeochemical processes in an aquifer system.</title>
        <authorList>
            <person name="Anantharaman K."/>
            <person name="Brown C.T."/>
            <person name="Hug L.A."/>
            <person name="Sharon I."/>
            <person name="Castelle C.J."/>
            <person name="Probst A.J."/>
            <person name="Thomas B.C."/>
            <person name="Singh A."/>
            <person name="Wilkins M.J."/>
            <person name="Karaoz U."/>
            <person name="Brodie E.L."/>
            <person name="Williams K.H."/>
            <person name="Hubbard S.S."/>
            <person name="Banfield J.F."/>
        </authorList>
    </citation>
    <scope>NUCLEOTIDE SEQUENCE [LARGE SCALE GENOMIC DNA]</scope>
</reference>
<keyword evidence="1" id="KW-1133">Transmembrane helix</keyword>
<keyword evidence="1" id="KW-0472">Membrane</keyword>
<evidence type="ECO:0000313" key="2">
    <source>
        <dbReference type="EMBL" id="OGL54408.1"/>
    </source>
</evidence>
<dbReference type="STRING" id="1817883.A3G31_12265"/>
<name>A0A1F7SMF1_9BACT</name>
<accession>A0A1F7SMF1</accession>
<evidence type="ECO:0000313" key="3">
    <source>
        <dbReference type="Proteomes" id="UP000178082"/>
    </source>
</evidence>
<organism evidence="2 3">
    <name type="scientific">Candidatus Schekmanbacteria bacterium RIFCSPLOWO2_12_FULL_38_15</name>
    <dbReference type="NCBI Taxonomy" id="1817883"/>
    <lineage>
        <taxon>Bacteria</taxon>
        <taxon>Candidatus Schekmaniibacteriota</taxon>
    </lineage>
</organism>
<evidence type="ECO:0000256" key="1">
    <source>
        <dbReference type="SAM" id="Phobius"/>
    </source>
</evidence>
<dbReference type="AlphaFoldDB" id="A0A1F7SMF1"/>
<evidence type="ECO:0008006" key="4">
    <source>
        <dbReference type="Google" id="ProtNLM"/>
    </source>
</evidence>
<proteinExistence type="predicted"/>
<comment type="caution">
    <text evidence="2">The sequence shown here is derived from an EMBL/GenBank/DDBJ whole genome shotgun (WGS) entry which is preliminary data.</text>
</comment>
<dbReference type="InterPro" id="IPR045781">
    <property type="entry name" value="SxtJ"/>
</dbReference>
<gene>
    <name evidence="2" type="ORF">A3G31_12265</name>
</gene>